<sequence>MKIFFEGLNLYYLWISDQCRIKCILNTKIVSLCLLLKCSYVPNSNTN</sequence>
<dbReference type="EMBL" id="JANAVB010010199">
    <property type="protein sequence ID" value="KAJ6839069.1"/>
    <property type="molecule type" value="Genomic_DNA"/>
</dbReference>
<evidence type="ECO:0000313" key="1">
    <source>
        <dbReference type="EMBL" id="KAJ6839069.1"/>
    </source>
</evidence>
<reference evidence="1" key="1">
    <citation type="journal article" date="2023" name="GigaByte">
        <title>Genome assembly of the bearded iris, Iris pallida Lam.</title>
        <authorList>
            <person name="Bruccoleri R.E."/>
            <person name="Oakeley E.J."/>
            <person name="Faust A.M.E."/>
            <person name="Altorfer M."/>
            <person name="Dessus-Babus S."/>
            <person name="Burckhardt D."/>
            <person name="Oertli M."/>
            <person name="Naumann U."/>
            <person name="Petersen F."/>
            <person name="Wong J."/>
        </authorList>
    </citation>
    <scope>NUCLEOTIDE SEQUENCE</scope>
    <source>
        <strain evidence="1">GSM-AAB239-AS_SAM_17_03QT</strain>
    </source>
</reference>
<evidence type="ECO:0000313" key="2">
    <source>
        <dbReference type="Proteomes" id="UP001140949"/>
    </source>
</evidence>
<dbReference type="Proteomes" id="UP001140949">
    <property type="component" value="Unassembled WGS sequence"/>
</dbReference>
<organism evidence="1 2">
    <name type="scientific">Iris pallida</name>
    <name type="common">Sweet iris</name>
    <dbReference type="NCBI Taxonomy" id="29817"/>
    <lineage>
        <taxon>Eukaryota</taxon>
        <taxon>Viridiplantae</taxon>
        <taxon>Streptophyta</taxon>
        <taxon>Embryophyta</taxon>
        <taxon>Tracheophyta</taxon>
        <taxon>Spermatophyta</taxon>
        <taxon>Magnoliopsida</taxon>
        <taxon>Liliopsida</taxon>
        <taxon>Asparagales</taxon>
        <taxon>Iridaceae</taxon>
        <taxon>Iridoideae</taxon>
        <taxon>Irideae</taxon>
        <taxon>Iris</taxon>
    </lineage>
</organism>
<reference evidence="1" key="2">
    <citation type="submission" date="2023-04" db="EMBL/GenBank/DDBJ databases">
        <authorList>
            <person name="Bruccoleri R.E."/>
            <person name="Oakeley E.J."/>
            <person name="Faust A.-M."/>
            <person name="Dessus-Babus S."/>
            <person name="Altorfer M."/>
            <person name="Burckhardt D."/>
            <person name="Oertli M."/>
            <person name="Naumann U."/>
            <person name="Petersen F."/>
            <person name="Wong J."/>
        </authorList>
    </citation>
    <scope>NUCLEOTIDE SEQUENCE</scope>
    <source>
        <strain evidence="1">GSM-AAB239-AS_SAM_17_03QT</strain>
        <tissue evidence="1">Leaf</tissue>
    </source>
</reference>
<proteinExistence type="predicted"/>
<name>A0AAX6HDG0_IRIPA</name>
<gene>
    <name evidence="1" type="ORF">M6B38_316350</name>
</gene>
<protein>
    <submittedName>
        <fullName evidence="1">Uncharacterized protein</fullName>
    </submittedName>
</protein>
<dbReference type="AlphaFoldDB" id="A0AAX6HDG0"/>
<accession>A0AAX6HDG0</accession>
<comment type="caution">
    <text evidence="1">The sequence shown here is derived from an EMBL/GenBank/DDBJ whole genome shotgun (WGS) entry which is preliminary data.</text>
</comment>
<keyword evidence="2" id="KW-1185">Reference proteome</keyword>